<gene>
    <name evidence="2" type="ORF">DN757_10940</name>
</gene>
<dbReference type="RefSeq" id="WP_111270272.1">
    <property type="nucleotide sequence ID" value="NZ_QKWW01000028.1"/>
</dbReference>
<name>A0A2W6NI22_9BACL</name>
<dbReference type="Proteomes" id="UP000249204">
    <property type="component" value="Unassembled WGS sequence"/>
</dbReference>
<evidence type="ECO:0000313" key="2">
    <source>
        <dbReference type="EMBL" id="PZT55592.1"/>
    </source>
</evidence>
<feature type="transmembrane region" description="Helical" evidence="1">
    <location>
        <begin position="6"/>
        <end position="27"/>
    </location>
</feature>
<dbReference type="PROSITE" id="PS51257">
    <property type="entry name" value="PROKAR_LIPOPROTEIN"/>
    <property type="match status" value="1"/>
</dbReference>
<keyword evidence="1" id="KW-1133">Transmembrane helix</keyword>
<evidence type="ECO:0008006" key="4">
    <source>
        <dbReference type="Google" id="ProtNLM"/>
    </source>
</evidence>
<keyword evidence="1" id="KW-0472">Membrane</keyword>
<evidence type="ECO:0000313" key="3">
    <source>
        <dbReference type="Proteomes" id="UP000249204"/>
    </source>
</evidence>
<dbReference type="AlphaFoldDB" id="A0A2W6NI22"/>
<protein>
    <recommendedName>
        <fullName evidence="4">Lipoprotein</fullName>
    </recommendedName>
</protein>
<proteinExistence type="predicted"/>
<keyword evidence="1" id="KW-0812">Transmembrane</keyword>
<reference evidence="2 3" key="1">
    <citation type="submission" date="2018-06" db="EMBL/GenBank/DDBJ databases">
        <title>Isolation of heavy metals resistant Paenibacillus silvae NC2 from Gold-Copper mine in ZiJin, China.</title>
        <authorList>
            <person name="Xu J."/>
            <person name="Mazhar H.S."/>
            <person name="Rensing C."/>
        </authorList>
    </citation>
    <scope>NUCLEOTIDE SEQUENCE [LARGE SCALE GENOMIC DNA]</scope>
    <source>
        <strain evidence="2 3">NC2</strain>
    </source>
</reference>
<sequence>MREKHNLWWVAGITCLVIVFLVGCSTLQTKINLAGESEHWTGQLDTTVTKGESEQGAYIISYNKDKDSWENVQNFKISINNGQIIRQETGLASASIQFPIMRTEGSKVSDEEDQTVEIEWTDVNGEKYEESMLLQAK</sequence>
<evidence type="ECO:0000256" key="1">
    <source>
        <dbReference type="SAM" id="Phobius"/>
    </source>
</evidence>
<accession>A0A2W6NI22</accession>
<comment type="caution">
    <text evidence="2">The sequence shown here is derived from an EMBL/GenBank/DDBJ whole genome shotgun (WGS) entry which is preliminary data.</text>
</comment>
<organism evidence="2 3">
    <name type="scientific">Paenibacillus silvae</name>
    <dbReference type="NCBI Taxonomy" id="1325358"/>
    <lineage>
        <taxon>Bacteria</taxon>
        <taxon>Bacillati</taxon>
        <taxon>Bacillota</taxon>
        <taxon>Bacilli</taxon>
        <taxon>Bacillales</taxon>
        <taxon>Paenibacillaceae</taxon>
        <taxon>Paenibacillus</taxon>
    </lineage>
</organism>
<dbReference type="EMBL" id="QKWW01000028">
    <property type="protein sequence ID" value="PZT55592.1"/>
    <property type="molecule type" value="Genomic_DNA"/>
</dbReference>